<organism evidence="2 3">
    <name type="scientific">Metarhizium anisopliae (strain ARSEF 549)</name>
    <dbReference type="NCBI Taxonomy" id="3151832"/>
    <lineage>
        <taxon>Eukaryota</taxon>
        <taxon>Fungi</taxon>
        <taxon>Dikarya</taxon>
        <taxon>Ascomycota</taxon>
        <taxon>Pezizomycotina</taxon>
        <taxon>Sordariomycetes</taxon>
        <taxon>Hypocreomycetidae</taxon>
        <taxon>Hypocreales</taxon>
        <taxon>Clavicipitaceae</taxon>
        <taxon>Metarhizium</taxon>
    </lineage>
</organism>
<dbReference type="PANTHER" id="PTHR38848">
    <property type="entry name" value="G-PROTEIN COUPLED RECEPTORS FAMILY 3 PROFILE DOMAIN-CONTAINING PROTEIN"/>
    <property type="match status" value="1"/>
</dbReference>
<keyword evidence="1" id="KW-0472">Membrane</keyword>
<feature type="transmembrane region" description="Helical" evidence="1">
    <location>
        <begin position="121"/>
        <end position="142"/>
    </location>
</feature>
<accession>A0A0B4GDI6</accession>
<dbReference type="VEuPathDB" id="FungiDB:MAN_04610"/>
<feature type="transmembrane region" description="Helical" evidence="1">
    <location>
        <begin position="6"/>
        <end position="31"/>
    </location>
</feature>
<comment type="caution">
    <text evidence="2">The sequence shown here is derived from an EMBL/GenBank/DDBJ whole genome shotgun (WGS) entry which is preliminary data.</text>
</comment>
<dbReference type="HOGENOM" id="CLU_043698_3_0_1"/>
<evidence type="ECO:0000256" key="1">
    <source>
        <dbReference type="SAM" id="Phobius"/>
    </source>
</evidence>
<feature type="non-terminal residue" evidence="2">
    <location>
        <position position="1"/>
    </location>
</feature>
<protein>
    <submittedName>
        <fullName evidence="2">Uncharacterized protein</fullName>
    </submittedName>
</protein>
<proteinExistence type="predicted"/>
<dbReference type="Proteomes" id="UP000031186">
    <property type="component" value="Unassembled WGS sequence"/>
</dbReference>
<reference evidence="2 3" key="1">
    <citation type="journal article" date="2014" name="Proc. Natl. Acad. Sci. U.S.A.">
        <title>Trajectory and genomic determinants of fungal-pathogen speciation and host adaptation.</title>
        <authorList>
            <person name="Hu X."/>
            <person name="Xiao G."/>
            <person name="Zheng P."/>
            <person name="Shang Y."/>
            <person name="Su Y."/>
            <person name="Zhang X."/>
            <person name="Liu X."/>
            <person name="Zhan S."/>
            <person name="St Leger R.J."/>
            <person name="Wang C."/>
        </authorList>
    </citation>
    <scope>NUCLEOTIDE SEQUENCE [LARGE SCALE GENOMIC DNA]</scope>
    <source>
        <strain evidence="2 3">ARSEF 549</strain>
    </source>
</reference>
<dbReference type="EMBL" id="AZNF01000005">
    <property type="protein sequence ID" value="KID66329.1"/>
    <property type="molecule type" value="Genomic_DNA"/>
</dbReference>
<evidence type="ECO:0000313" key="3">
    <source>
        <dbReference type="Proteomes" id="UP000031186"/>
    </source>
</evidence>
<dbReference type="AlphaFoldDB" id="A0A0B4GDI6"/>
<feature type="transmembrane region" description="Helical" evidence="1">
    <location>
        <begin position="162"/>
        <end position="183"/>
    </location>
</feature>
<name>A0A0B4GDI6_METAF</name>
<feature type="transmembrane region" description="Helical" evidence="1">
    <location>
        <begin position="83"/>
        <end position="101"/>
    </location>
</feature>
<keyword evidence="1" id="KW-0812">Transmembrane</keyword>
<evidence type="ECO:0000313" key="2">
    <source>
        <dbReference type="EMBL" id="KID66329.1"/>
    </source>
</evidence>
<feature type="transmembrane region" description="Helical" evidence="1">
    <location>
        <begin position="204"/>
        <end position="227"/>
    </location>
</feature>
<keyword evidence="1" id="KW-1133">Transmembrane helix</keyword>
<feature type="transmembrane region" description="Helical" evidence="1">
    <location>
        <begin position="43"/>
        <end position="63"/>
    </location>
</feature>
<gene>
    <name evidence="2" type="ORF">MAN_04610</name>
</gene>
<dbReference type="OrthoDB" id="3210850at2759"/>
<keyword evidence="3" id="KW-1185">Reference proteome</keyword>
<dbReference type="PANTHER" id="PTHR38848:SF3">
    <property type="entry name" value="G-PROTEIN COUPLED RECEPTORS FAMILY 3 PROFILE DOMAIN-CONTAINING PROTEIN"/>
    <property type="match status" value="1"/>
</dbReference>
<sequence length="424" mass="46062">MSTEAPVPIVGRIICMGISLLSTTALTLFLTQRCLVIKSWTRLPILVWLVFAIYVDSYMFVFATAILQQSIGVNSSLTTCQGAILLCLACYVTTKFIYLFLVEKAHFVRGTTKKRMHSKLYMFNCFGMLGLYVVVGILNVVFRIAKLENGVCEIGMKSAAMIPLLAFDTVANIYLTILFLVPLRNLYSYKSMPRTPATLRLRSVATRTLCGAMATLLSSIVNIAVLMALGGEAGWICLLCCNCDILFSAIVIQWITSKDNAGTASTASTDGEANGPLKPTATQELKPCALPSTCSALGSDYLSAMDRCSTRSDTNTDGPHGCGGILVTTTIKREEMQPDGTKRSRDGERGTIQTHESYLAEEGRVHLDGSVGDDYNSVVADGCGGYKTIITAEPSPAQQPRRGQWCCLLYNGLSSSMCVARHHR</sequence>